<dbReference type="GO" id="GO:0016787">
    <property type="term" value="F:hydrolase activity"/>
    <property type="evidence" value="ECO:0007669"/>
    <property type="project" value="UniProtKB-KW"/>
</dbReference>
<keyword evidence="6 15" id="KW-0347">Helicase</keyword>
<dbReference type="EC" id="5.6.2.4" evidence="13"/>
<dbReference type="InterPro" id="IPR013986">
    <property type="entry name" value="DExx_box_DNA_helicase_dom_sf"/>
</dbReference>
<feature type="binding site" evidence="15">
    <location>
        <begin position="42"/>
        <end position="49"/>
    </location>
    <ligand>
        <name>ATP</name>
        <dbReference type="ChEBI" id="CHEBI:30616"/>
    </ligand>
</feature>
<accession>A0ABT9INN0</accession>
<dbReference type="EMBL" id="JAVALS010000004">
    <property type="protein sequence ID" value="MDP5227186.1"/>
    <property type="molecule type" value="Genomic_DNA"/>
</dbReference>
<comment type="catalytic activity">
    <reaction evidence="12">
        <text>Couples ATP hydrolysis with the unwinding of duplex DNA by translocating in the 3'-5' direction.</text>
        <dbReference type="EC" id="5.6.2.4"/>
    </reaction>
</comment>
<evidence type="ECO:0000256" key="16">
    <source>
        <dbReference type="SAM" id="MobiDB-lite"/>
    </source>
</evidence>
<organism evidence="19 20">
    <name type="scientific">Arthrobacter horti</name>
    <dbReference type="NCBI Taxonomy" id="3068273"/>
    <lineage>
        <taxon>Bacteria</taxon>
        <taxon>Bacillati</taxon>
        <taxon>Actinomycetota</taxon>
        <taxon>Actinomycetes</taxon>
        <taxon>Micrococcales</taxon>
        <taxon>Micrococcaceae</taxon>
        <taxon>Arthrobacter</taxon>
    </lineage>
</organism>
<dbReference type="Pfam" id="PF00580">
    <property type="entry name" value="UvrD-helicase"/>
    <property type="match status" value="1"/>
</dbReference>
<dbReference type="CDD" id="cd17932">
    <property type="entry name" value="DEXQc_UvrD"/>
    <property type="match status" value="1"/>
</dbReference>
<dbReference type="Gene3D" id="1.10.10.160">
    <property type="match status" value="1"/>
</dbReference>
<evidence type="ECO:0000256" key="11">
    <source>
        <dbReference type="ARBA" id="ARBA00023235"/>
    </source>
</evidence>
<evidence type="ECO:0000256" key="3">
    <source>
        <dbReference type="ARBA" id="ARBA00022741"/>
    </source>
</evidence>
<dbReference type="Gene3D" id="3.40.50.300">
    <property type="entry name" value="P-loop containing nucleotide triphosphate hydrolases"/>
    <property type="match status" value="3"/>
</dbReference>
<evidence type="ECO:0000256" key="13">
    <source>
        <dbReference type="ARBA" id="ARBA00034808"/>
    </source>
</evidence>
<evidence type="ECO:0000313" key="20">
    <source>
        <dbReference type="Proteomes" id="UP001232725"/>
    </source>
</evidence>
<dbReference type="InterPro" id="IPR014017">
    <property type="entry name" value="DNA_helicase_UvrD-like_C"/>
</dbReference>
<keyword evidence="8 15" id="KW-0067">ATP-binding</keyword>
<feature type="domain" description="UvrD-like helicase C-terminal" evidence="18">
    <location>
        <begin position="374"/>
        <end position="695"/>
    </location>
</feature>
<evidence type="ECO:0000256" key="5">
    <source>
        <dbReference type="ARBA" id="ARBA00022801"/>
    </source>
</evidence>
<dbReference type="SUPFAM" id="SSF52540">
    <property type="entry name" value="P-loop containing nucleoside triphosphate hydrolases"/>
    <property type="match status" value="1"/>
</dbReference>
<dbReference type="InterPro" id="IPR011604">
    <property type="entry name" value="PDDEXK-like_dom_sf"/>
</dbReference>
<evidence type="ECO:0000256" key="15">
    <source>
        <dbReference type="PROSITE-ProRule" id="PRU00560"/>
    </source>
</evidence>
<evidence type="ECO:0000256" key="2">
    <source>
        <dbReference type="ARBA" id="ARBA00022722"/>
    </source>
</evidence>
<dbReference type="PROSITE" id="PS51217">
    <property type="entry name" value="UVRD_HELICASE_CTER"/>
    <property type="match status" value="1"/>
</dbReference>
<dbReference type="GO" id="GO:0004386">
    <property type="term" value="F:helicase activity"/>
    <property type="evidence" value="ECO:0007669"/>
    <property type="project" value="UniProtKB-KW"/>
</dbReference>
<feature type="region of interest" description="Disordered" evidence="16">
    <location>
        <begin position="532"/>
        <end position="554"/>
    </location>
</feature>
<keyword evidence="4" id="KW-0227">DNA damage</keyword>
<dbReference type="PANTHER" id="PTHR11070">
    <property type="entry name" value="UVRD / RECB / PCRA DNA HELICASE FAMILY MEMBER"/>
    <property type="match status" value="1"/>
</dbReference>
<keyword evidence="10" id="KW-0234">DNA repair</keyword>
<keyword evidence="5 15" id="KW-0378">Hydrolase</keyword>
<evidence type="ECO:0000256" key="14">
    <source>
        <dbReference type="ARBA" id="ARBA00048988"/>
    </source>
</evidence>
<evidence type="ECO:0000256" key="9">
    <source>
        <dbReference type="ARBA" id="ARBA00023125"/>
    </source>
</evidence>
<evidence type="ECO:0000259" key="18">
    <source>
        <dbReference type="PROSITE" id="PS51217"/>
    </source>
</evidence>
<evidence type="ECO:0000256" key="6">
    <source>
        <dbReference type="ARBA" id="ARBA00022806"/>
    </source>
</evidence>
<feature type="domain" description="UvrD-like helicase ATP-binding" evidence="17">
    <location>
        <begin position="21"/>
        <end position="373"/>
    </location>
</feature>
<dbReference type="Pfam" id="PF12705">
    <property type="entry name" value="PDDEXK_1"/>
    <property type="match status" value="1"/>
</dbReference>
<name>A0ABT9INN0_9MICC</name>
<comment type="similarity">
    <text evidence="1">Belongs to the helicase family. UvrD subfamily.</text>
</comment>
<evidence type="ECO:0000256" key="1">
    <source>
        <dbReference type="ARBA" id="ARBA00009922"/>
    </source>
</evidence>
<gene>
    <name evidence="19" type="ORF">Q9R02_08485</name>
</gene>
<evidence type="ECO:0000256" key="4">
    <source>
        <dbReference type="ARBA" id="ARBA00022763"/>
    </source>
</evidence>
<evidence type="ECO:0000256" key="10">
    <source>
        <dbReference type="ARBA" id="ARBA00023204"/>
    </source>
</evidence>
<keyword evidence="20" id="KW-1185">Reference proteome</keyword>
<keyword evidence="9" id="KW-0238">DNA-binding</keyword>
<keyword evidence="2" id="KW-0540">Nuclease</keyword>
<comment type="caution">
    <text evidence="19">The sequence shown here is derived from an EMBL/GenBank/DDBJ whole genome shotgun (WGS) entry which is preliminary data.</text>
</comment>
<dbReference type="InterPro" id="IPR027417">
    <property type="entry name" value="P-loop_NTPase"/>
</dbReference>
<evidence type="ECO:0000256" key="12">
    <source>
        <dbReference type="ARBA" id="ARBA00034617"/>
    </source>
</evidence>
<dbReference type="InterPro" id="IPR038726">
    <property type="entry name" value="PDDEXK_AddAB-type"/>
</dbReference>
<evidence type="ECO:0000256" key="8">
    <source>
        <dbReference type="ARBA" id="ARBA00022840"/>
    </source>
</evidence>
<dbReference type="SUPFAM" id="SSF52980">
    <property type="entry name" value="Restriction endonuclease-like"/>
    <property type="match status" value="1"/>
</dbReference>
<keyword evidence="7" id="KW-0269">Exonuclease</keyword>
<dbReference type="Proteomes" id="UP001232725">
    <property type="component" value="Unassembled WGS sequence"/>
</dbReference>
<dbReference type="RefSeq" id="WP_305996234.1">
    <property type="nucleotide sequence ID" value="NZ_JAVALS010000004.1"/>
</dbReference>
<protein>
    <recommendedName>
        <fullName evidence="13">DNA 3'-5' helicase</fullName>
        <ecNumber evidence="13">5.6.2.4</ecNumber>
    </recommendedName>
</protein>
<dbReference type="InterPro" id="IPR011335">
    <property type="entry name" value="Restrct_endonuc-II-like"/>
</dbReference>
<dbReference type="InterPro" id="IPR000212">
    <property type="entry name" value="DNA_helicase_UvrD/REP"/>
</dbReference>
<dbReference type="Pfam" id="PF13361">
    <property type="entry name" value="UvrD_C"/>
    <property type="match status" value="1"/>
</dbReference>
<keyword evidence="3 15" id="KW-0547">Nucleotide-binding</keyword>
<evidence type="ECO:0000256" key="7">
    <source>
        <dbReference type="ARBA" id="ARBA00022839"/>
    </source>
</evidence>
<reference evidence="19 20" key="1">
    <citation type="submission" date="2023-08" db="EMBL/GenBank/DDBJ databases">
        <title>Arthrobacter horti sp. nov., isolated from forest soil.</title>
        <authorList>
            <person name="Park M."/>
        </authorList>
    </citation>
    <scope>NUCLEOTIDE SEQUENCE [LARGE SCALE GENOMIC DNA]</scope>
    <source>
        <strain evidence="19 20">YJM1</strain>
    </source>
</reference>
<dbReference type="Gene3D" id="3.90.320.10">
    <property type="match status" value="1"/>
</dbReference>
<evidence type="ECO:0000259" key="17">
    <source>
        <dbReference type="PROSITE" id="PS51198"/>
    </source>
</evidence>
<keyword evidence="11" id="KW-0413">Isomerase</keyword>
<sequence>MTENMGIHISPEELAELLGGNTPTEEQSRIISSPLEPLLVVAGAGSGKTATMTDRVVWLVANGLVAPEEVLGVTFTRKAAGELAHRVRSALQRFAQVNERLKAVPVVLNADELHEPRVSTYHSYANSLVGDFGLRLGVERDVTLMGPAQAWQLASQVVEGYDGPMDSVSVPKSSLVSAVITLAGECAEHLRPATAEAPFRSAAARQSLEEWLVELLQRYESLPPKLTGRVAGKAVDDIKDHLHSRVALARMVGRYAQAKQERGLLDYGDLVALAATIAEDVPQARVLERARSRVVILDEFQDTSHAQMVLFSELFGDGHAVTAVGDPNQSIYGFRGASAGQLFRFNETFPRRDEDGSLTPSDTAFLTTAWRNGEDILRAANTVAAPLSRGGGDITVPELRARPGAGRGQVVLARFADQFTEAETLADDILALRGSGGAGRTTAVLCRKRSQMSSVQEALERRGIPYEVVGLGGLLETPEIIDLTATLHVLADPGRSDKLMRLMAGARWRIGPADLMALQEWASQLARHRSFVRPGDAEQGEEPDEERTLTPDAVDDSSLIEALDQLPKPGWTSHTGRSLSETARRRLERLSQELRRLRGELGNDLVDLVTEVERVMLLDIEVEARAGRSLHGARRNLEAFIDQVLQFNRSNERLDVLAFLSWLETAAQEENGLAAAPPEPDPEAVQILTVHASKGLEWDAVFVPGLNVKDFPSEKSSIWNQDGNRGALPWPLRGDHASLPQWDVSEDGQTEWTRTAKLFKEEALEHGVLEERRLAYVAYTRAKDLLWVSSHAFANAATRKEMSPFLTELLPLAEDPEPTAVLHGAGVGEEDVPESNPLTAQIRRSVWPYDPLEGPLDAATGERRSLVPGRRAALEVSAHAVLDRLAEVADPESPPVSPGTVRGTAWLDDALLLLASRERQPRRHEVRLPGHISASTLVELGKDPAAVARQLRRPVPREPGQAARKGTVFHGWVEEFFGQSGMLDLDEPRSEDADLDTALGVDDLIAAFKASPWAHRTPAALEAPVETAVGPVVVRGRIDAVFRDADGAWDLVDWKTGRAPRDERDLAEKSVQLAVYRLAWSRLRGVPLDSVRAAFYYVADGLEIRPHDLAGEEELEALLGSALA</sequence>
<dbReference type="PANTHER" id="PTHR11070:SF55">
    <property type="entry name" value="DNA 3'-5' HELICASE"/>
    <property type="match status" value="1"/>
</dbReference>
<proteinExistence type="inferred from homology"/>
<dbReference type="Gene3D" id="1.10.486.10">
    <property type="entry name" value="PCRA, domain 4"/>
    <property type="match status" value="1"/>
</dbReference>
<evidence type="ECO:0000313" key="19">
    <source>
        <dbReference type="EMBL" id="MDP5227186.1"/>
    </source>
</evidence>
<comment type="catalytic activity">
    <reaction evidence="14">
        <text>ATP + H2O = ADP + phosphate + H(+)</text>
        <dbReference type="Rhea" id="RHEA:13065"/>
        <dbReference type="ChEBI" id="CHEBI:15377"/>
        <dbReference type="ChEBI" id="CHEBI:15378"/>
        <dbReference type="ChEBI" id="CHEBI:30616"/>
        <dbReference type="ChEBI" id="CHEBI:43474"/>
        <dbReference type="ChEBI" id="CHEBI:456216"/>
        <dbReference type="EC" id="5.6.2.4"/>
    </reaction>
</comment>
<dbReference type="PROSITE" id="PS51198">
    <property type="entry name" value="UVRD_HELICASE_ATP_BIND"/>
    <property type="match status" value="1"/>
</dbReference>
<dbReference type="InterPro" id="IPR014016">
    <property type="entry name" value="UvrD-like_ATP-bd"/>
</dbReference>